<accession>A0ABN7T0X1</accession>
<name>A0ABN7T0X1_OIKDI</name>
<dbReference type="EMBL" id="OU015567">
    <property type="protein sequence ID" value="CAG5109865.1"/>
    <property type="molecule type" value="Genomic_DNA"/>
</dbReference>
<reference evidence="1 2" key="1">
    <citation type="submission" date="2021-04" db="EMBL/GenBank/DDBJ databases">
        <authorList>
            <person name="Bliznina A."/>
        </authorList>
    </citation>
    <scope>NUCLEOTIDE SEQUENCE [LARGE SCALE GENOMIC DNA]</scope>
</reference>
<protein>
    <submittedName>
        <fullName evidence="1">Oidioi.mRNA.OKI2018_I69.chr2.g4340.t1.cds</fullName>
    </submittedName>
</protein>
<dbReference type="InterPro" id="IPR027417">
    <property type="entry name" value="P-loop_NTPase"/>
</dbReference>
<dbReference type="SUPFAM" id="SSF52540">
    <property type="entry name" value="P-loop containing nucleoside triphosphate hydrolases"/>
    <property type="match status" value="1"/>
</dbReference>
<keyword evidence="2" id="KW-1185">Reference proteome</keyword>
<proteinExistence type="predicted"/>
<evidence type="ECO:0000313" key="1">
    <source>
        <dbReference type="EMBL" id="CAG5109865.1"/>
    </source>
</evidence>
<sequence>MSLKENWLENLKAVMKYQEFHEMKRNASHKMIYDADEESGFDEIPEEVFAEETSQPPGFLAGLQHRDSIQAEKTCLDRYNHTIKSALCDLCEPLNVIVIGPHDSGKTTVINSLLMSVRGKWTDRAKYGHGSAHQLSPVLIYENPNHHHQNTTEHKHYDPHWKRPQHVSCGRVTFWDTRGFEKIADKEKAALILRYILEGRLNFRLFTQALLMEREEIKRIRDSNRDLQIDLILYVASAKEKPNLELFDIIQNARKNSKIPSVRSVPILTALTKYDLLSSEEISRVDEEITSYHPNSLNQENLPEEALTPYHVIAYNSKVNPMDDEFIPPTPDKRRNGAMLKLFMEIIALARPNGRRRVNSASAIMLRSLSRGFVKRRHRSQSNPRDRFVNA</sequence>
<gene>
    <name evidence="1" type="ORF">OKIOD_LOCUS13105</name>
</gene>
<dbReference type="Proteomes" id="UP001158576">
    <property type="component" value="Chromosome 2"/>
</dbReference>
<organism evidence="1 2">
    <name type="scientific">Oikopleura dioica</name>
    <name type="common">Tunicate</name>
    <dbReference type="NCBI Taxonomy" id="34765"/>
    <lineage>
        <taxon>Eukaryota</taxon>
        <taxon>Metazoa</taxon>
        <taxon>Chordata</taxon>
        <taxon>Tunicata</taxon>
        <taxon>Appendicularia</taxon>
        <taxon>Copelata</taxon>
        <taxon>Oikopleuridae</taxon>
        <taxon>Oikopleura</taxon>
    </lineage>
</organism>
<dbReference type="Gene3D" id="3.40.50.300">
    <property type="entry name" value="P-loop containing nucleotide triphosphate hydrolases"/>
    <property type="match status" value="1"/>
</dbReference>
<evidence type="ECO:0000313" key="2">
    <source>
        <dbReference type="Proteomes" id="UP001158576"/>
    </source>
</evidence>